<dbReference type="EMBL" id="VWOX01000001">
    <property type="protein sequence ID" value="KAA5547138.1"/>
    <property type="molecule type" value="Genomic_DNA"/>
</dbReference>
<dbReference type="AlphaFoldDB" id="A0A5M6DHW1"/>
<protein>
    <submittedName>
        <fullName evidence="1">DUF1571 domain-containing protein</fullName>
    </submittedName>
</protein>
<comment type="caution">
    <text evidence="1">The sequence shown here is derived from an EMBL/GenBank/DDBJ whole genome shotgun (WGS) entry which is preliminary data.</text>
</comment>
<evidence type="ECO:0000313" key="1">
    <source>
        <dbReference type="EMBL" id="KAA5547138.1"/>
    </source>
</evidence>
<organism evidence="1 2">
    <name type="scientific">Roseiconus nitratireducens</name>
    <dbReference type="NCBI Taxonomy" id="2605748"/>
    <lineage>
        <taxon>Bacteria</taxon>
        <taxon>Pseudomonadati</taxon>
        <taxon>Planctomycetota</taxon>
        <taxon>Planctomycetia</taxon>
        <taxon>Pirellulales</taxon>
        <taxon>Pirellulaceae</taxon>
        <taxon>Roseiconus</taxon>
    </lineage>
</organism>
<dbReference type="Pfam" id="PF07608">
    <property type="entry name" value="DUF1571"/>
    <property type="match status" value="1"/>
</dbReference>
<keyword evidence="2" id="KW-1185">Reference proteome</keyword>
<gene>
    <name evidence="1" type="ORF">FYK55_01610</name>
</gene>
<proteinExistence type="predicted"/>
<name>A0A5M6DHW1_9BACT</name>
<dbReference type="InterPro" id="IPR011465">
    <property type="entry name" value="DUF1571"/>
</dbReference>
<sequence>MGMSLKANRSRWLILTTVMLLAGAALVFANPLSRDVTQDTAPTVTEDVNPDAEVASMPRVRPSSIAEVLQLAGEAKANMSSSLEDYTTRFVKQERNPDGKLSEKSEMSLKVQTRMRNESDDAPMRIYMKFARPESSAGREVIWGGDLYDGNMAVHENTMLLSWKTLWLDPDGMLAMNGQRYPIYEIGLVRLVEKLIERGSEDVNNPDVSVTITRDHEFDSAACELIRVTRQTPSGREGDFSLAEVVYDPERLLILSYRSFGWPDAEGESKELPLLESYEYRDLKTNVGLSEQDFDVSNPEYQFP</sequence>
<evidence type="ECO:0000313" key="2">
    <source>
        <dbReference type="Proteomes" id="UP000324479"/>
    </source>
</evidence>
<accession>A0A5M6DHW1</accession>
<reference evidence="1 2" key="1">
    <citation type="submission" date="2019-08" db="EMBL/GenBank/DDBJ databases">
        <authorList>
            <person name="Dhanesh K."/>
            <person name="Kumar G."/>
            <person name="Sasikala C."/>
            <person name="Venkata Ramana C."/>
        </authorList>
    </citation>
    <scope>NUCLEOTIDE SEQUENCE [LARGE SCALE GENOMIC DNA]</scope>
    <source>
        <strain evidence="1 2">JC645</strain>
    </source>
</reference>
<dbReference type="Proteomes" id="UP000324479">
    <property type="component" value="Unassembled WGS sequence"/>
</dbReference>